<dbReference type="KEGG" id="lvi:G7068_11870"/>
<gene>
    <name evidence="1" type="ORF">G7068_11870</name>
</gene>
<keyword evidence="2" id="KW-1185">Reference proteome</keyword>
<evidence type="ECO:0000313" key="1">
    <source>
        <dbReference type="EMBL" id="QIK63806.1"/>
    </source>
</evidence>
<protein>
    <submittedName>
        <fullName evidence="1">Uncharacterized protein</fullName>
    </submittedName>
</protein>
<sequence>MTEIEQMLPRPLAAMSQGTVVEQSRAVAEVAAAVQVAKTFPRDTNRAGEQMQELCGRLAVASRAFYSVPRRGSGMSIHIARELARIWQNVDYGVRELRRDDEAGISEMQAWAWDQQENVRTTRSFIVPHMRSTRAGALPLTDLGDIYLNNQNQGAKAVRECIFAMLPGWFKTDAEDRLRRTLEHGDGKPIEQRRTDAVDKFKDLGVTQAQMEAMLKREMGQWGARDIAELTKAFMSITQDGITVTEFFIEKPVEIDG</sequence>
<evidence type="ECO:0000313" key="2">
    <source>
        <dbReference type="Proteomes" id="UP000502677"/>
    </source>
</evidence>
<organism evidence="1 2">
    <name type="scientific">Leucobacter viscericola</name>
    <dbReference type="NCBI Taxonomy" id="2714935"/>
    <lineage>
        <taxon>Bacteria</taxon>
        <taxon>Bacillati</taxon>
        <taxon>Actinomycetota</taxon>
        <taxon>Actinomycetes</taxon>
        <taxon>Micrococcales</taxon>
        <taxon>Microbacteriaceae</taxon>
        <taxon>Leucobacter</taxon>
    </lineage>
</organism>
<dbReference type="Proteomes" id="UP000502677">
    <property type="component" value="Chromosome"/>
</dbReference>
<dbReference type="AlphaFoldDB" id="A0A6G7XH52"/>
<dbReference type="RefSeq" id="WP_166292148.1">
    <property type="nucleotide sequence ID" value="NZ_CP049863.1"/>
</dbReference>
<accession>A0A6G7XH52</accession>
<dbReference type="EMBL" id="CP049863">
    <property type="protein sequence ID" value="QIK63806.1"/>
    <property type="molecule type" value="Genomic_DNA"/>
</dbReference>
<proteinExistence type="predicted"/>
<reference evidence="1 2" key="1">
    <citation type="submission" date="2020-03" db="EMBL/GenBank/DDBJ databases">
        <title>Leucobacter sp. nov., isolated from beetles.</title>
        <authorList>
            <person name="Hyun D.-W."/>
            <person name="Bae J.-W."/>
        </authorList>
    </citation>
    <scope>NUCLEOTIDE SEQUENCE [LARGE SCALE GENOMIC DNA]</scope>
    <source>
        <strain evidence="1 2">HDW9C</strain>
    </source>
</reference>
<name>A0A6G7XH52_9MICO</name>